<comment type="caution">
    <text evidence="1">The sequence shown here is derived from an EMBL/GenBank/DDBJ whole genome shotgun (WGS) entry which is preliminary data.</text>
</comment>
<name>A0ABR4I5J6_9EURO</name>
<proteinExistence type="predicted"/>
<dbReference type="Proteomes" id="UP001610334">
    <property type="component" value="Unassembled WGS sequence"/>
</dbReference>
<gene>
    <name evidence="1" type="ORF">BJX63DRAFT_3755</name>
</gene>
<keyword evidence="2" id="KW-1185">Reference proteome</keyword>
<dbReference type="EMBL" id="JBFXLT010000001">
    <property type="protein sequence ID" value="KAL2823029.1"/>
    <property type="molecule type" value="Genomic_DNA"/>
</dbReference>
<protein>
    <submittedName>
        <fullName evidence="1">Uncharacterized protein</fullName>
    </submittedName>
</protein>
<reference evidence="1 2" key="1">
    <citation type="submission" date="2024-07" db="EMBL/GenBank/DDBJ databases">
        <title>Section-level genome sequencing and comparative genomics of Aspergillus sections Usti and Cavernicolus.</title>
        <authorList>
            <consortium name="Lawrence Berkeley National Laboratory"/>
            <person name="Nybo J.L."/>
            <person name="Vesth T.C."/>
            <person name="Theobald S."/>
            <person name="Frisvad J.C."/>
            <person name="Larsen T.O."/>
            <person name="Kjaerboelling I."/>
            <person name="Rothschild-Mancinelli K."/>
            <person name="Lyhne E.K."/>
            <person name="Kogle M.E."/>
            <person name="Barry K."/>
            <person name="Clum A."/>
            <person name="Na H."/>
            <person name="Ledsgaard L."/>
            <person name="Lin J."/>
            <person name="Lipzen A."/>
            <person name="Kuo A."/>
            <person name="Riley R."/>
            <person name="Mondo S."/>
            <person name="Labutti K."/>
            <person name="Haridas S."/>
            <person name="Pangalinan J."/>
            <person name="Salamov A.A."/>
            <person name="Simmons B.A."/>
            <person name="Magnuson J.K."/>
            <person name="Chen J."/>
            <person name="Drula E."/>
            <person name="Henrissat B."/>
            <person name="Wiebenga A."/>
            <person name="Lubbers R.J."/>
            <person name="Gomes A.C."/>
            <person name="Makela M.R."/>
            <person name="Stajich J."/>
            <person name="Grigoriev I.V."/>
            <person name="Mortensen U.H."/>
            <person name="De Vries R.P."/>
            <person name="Baker S.E."/>
            <person name="Andersen M.R."/>
        </authorList>
    </citation>
    <scope>NUCLEOTIDE SEQUENCE [LARGE SCALE GENOMIC DNA]</scope>
    <source>
        <strain evidence="1 2">CBS 588.65</strain>
    </source>
</reference>
<evidence type="ECO:0000313" key="1">
    <source>
        <dbReference type="EMBL" id="KAL2823029.1"/>
    </source>
</evidence>
<sequence>MRMRGWRSNTERISGDSIWSRTSCSTRAWQNPPTNPIKVNAFLPSVYTFPPQQTPEVRPSCPLVLCPPPHAGYFLWENAPAIDLTSLGVVVWTLIVIYRTLFHRRSPLPAMC</sequence>
<organism evidence="1 2">
    <name type="scientific">Aspergillus granulosus</name>
    <dbReference type="NCBI Taxonomy" id="176169"/>
    <lineage>
        <taxon>Eukaryota</taxon>
        <taxon>Fungi</taxon>
        <taxon>Dikarya</taxon>
        <taxon>Ascomycota</taxon>
        <taxon>Pezizomycotina</taxon>
        <taxon>Eurotiomycetes</taxon>
        <taxon>Eurotiomycetidae</taxon>
        <taxon>Eurotiales</taxon>
        <taxon>Aspergillaceae</taxon>
        <taxon>Aspergillus</taxon>
        <taxon>Aspergillus subgen. Nidulantes</taxon>
    </lineage>
</organism>
<evidence type="ECO:0000313" key="2">
    <source>
        <dbReference type="Proteomes" id="UP001610334"/>
    </source>
</evidence>
<accession>A0ABR4I5J6</accession>